<dbReference type="InterPro" id="IPR016177">
    <property type="entry name" value="DNA-bd_dom_sf"/>
</dbReference>
<evidence type="ECO:0008006" key="3">
    <source>
        <dbReference type="Google" id="ProtNLM"/>
    </source>
</evidence>
<reference evidence="2" key="1">
    <citation type="journal article" date="2019" name="Int. J. Syst. Evol. Microbiol.">
        <title>The Global Catalogue of Microorganisms (GCM) 10K type strain sequencing project: providing services to taxonomists for standard genome sequencing and annotation.</title>
        <authorList>
            <consortium name="The Broad Institute Genomics Platform"/>
            <consortium name="The Broad Institute Genome Sequencing Center for Infectious Disease"/>
            <person name="Wu L."/>
            <person name="Ma J."/>
        </authorList>
    </citation>
    <scope>NUCLEOTIDE SEQUENCE [LARGE SCALE GENOMIC DNA]</scope>
    <source>
        <strain evidence="2">CECT 7956</strain>
    </source>
</reference>
<evidence type="ECO:0000313" key="2">
    <source>
        <dbReference type="Proteomes" id="UP001595616"/>
    </source>
</evidence>
<dbReference type="InterPro" id="IPR036955">
    <property type="entry name" value="AP2/ERF_dom_sf"/>
</dbReference>
<sequence length="153" mass="17729">MELHIEENITLLIDNEDYPKVENLKIRFLEGYGKSAFCMYYSRAKKRYNYLHNLILGPRKSNESIHYMDGNHLNCQKSNISYISKSDFSHFNRKVKKSDKGYKGVSLIISSKITHKGKVYNLGQFKTIKEAAIAYNKKAIELYGPDLAILNEI</sequence>
<name>A0ABV7Z4K1_9BACT</name>
<dbReference type="Gene3D" id="3.30.730.10">
    <property type="entry name" value="AP2/ERF domain"/>
    <property type="match status" value="1"/>
</dbReference>
<dbReference type="RefSeq" id="WP_379840279.1">
    <property type="nucleotide sequence ID" value="NZ_JBHRYQ010000002.1"/>
</dbReference>
<dbReference type="Proteomes" id="UP001595616">
    <property type="component" value="Unassembled WGS sequence"/>
</dbReference>
<dbReference type="EMBL" id="JBHRYQ010000002">
    <property type="protein sequence ID" value="MFC3813293.1"/>
    <property type="molecule type" value="Genomic_DNA"/>
</dbReference>
<protein>
    <recommendedName>
        <fullName evidence="3">Pathogenesis-related transcriptional factor and ERF protein</fullName>
    </recommendedName>
</protein>
<accession>A0ABV7Z4K1</accession>
<gene>
    <name evidence="1" type="ORF">ACFOOI_21690</name>
</gene>
<dbReference type="SUPFAM" id="SSF54171">
    <property type="entry name" value="DNA-binding domain"/>
    <property type="match status" value="1"/>
</dbReference>
<proteinExistence type="predicted"/>
<keyword evidence="2" id="KW-1185">Reference proteome</keyword>
<evidence type="ECO:0000313" key="1">
    <source>
        <dbReference type="EMBL" id="MFC3813293.1"/>
    </source>
</evidence>
<organism evidence="1 2">
    <name type="scientific">Lacihabitans lacunae</name>
    <dbReference type="NCBI Taxonomy" id="1028214"/>
    <lineage>
        <taxon>Bacteria</taxon>
        <taxon>Pseudomonadati</taxon>
        <taxon>Bacteroidota</taxon>
        <taxon>Cytophagia</taxon>
        <taxon>Cytophagales</taxon>
        <taxon>Leadbetterellaceae</taxon>
        <taxon>Lacihabitans</taxon>
    </lineage>
</organism>
<comment type="caution">
    <text evidence="1">The sequence shown here is derived from an EMBL/GenBank/DDBJ whole genome shotgun (WGS) entry which is preliminary data.</text>
</comment>